<evidence type="ECO:0000313" key="4">
    <source>
        <dbReference type="EMBL" id="KZL63522.1"/>
    </source>
</evidence>
<reference evidence="4 5" key="1">
    <citation type="submission" date="2015-06" db="EMBL/GenBank/DDBJ databases">
        <title>Survival trade-offs in plant roots during colonization by closely related pathogenic and mutualistic fungi.</title>
        <authorList>
            <person name="Hacquard S."/>
            <person name="Kracher B."/>
            <person name="Hiruma K."/>
            <person name="Weinman A."/>
            <person name="Muench P."/>
            <person name="Garrido Oter R."/>
            <person name="Ver Loren van Themaat E."/>
            <person name="Dallerey J.-F."/>
            <person name="Damm U."/>
            <person name="Henrissat B."/>
            <person name="Lespinet O."/>
            <person name="Thon M."/>
            <person name="Kemen E."/>
            <person name="McHardy A.C."/>
            <person name="Schulze-Lefert P."/>
            <person name="O'Connell R.J."/>
        </authorList>
    </citation>
    <scope>NUCLEOTIDE SEQUENCE [LARGE SCALE GENOMIC DNA]</scope>
    <source>
        <strain evidence="4 5">0861</strain>
    </source>
</reference>
<dbReference type="InterPro" id="IPR000953">
    <property type="entry name" value="Chromo/chromo_shadow_dom"/>
</dbReference>
<gene>
    <name evidence="4" type="ORF">CT0861_13084</name>
</gene>
<evidence type="ECO:0000256" key="2">
    <source>
        <dbReference type="SAM" id="MobiDB-lite"/>
    </source>
</evidence>
<accession>A0A166LHF2</accession>
<dbReference type="SUPFAM" id="SSF54160">
    <property type="entry name" value="Chromo domain-like"/>
    <property type="match status" value="1"/>
</dbReference>
<dbReference type="CDD" id="cd00024">
    <property type="entry name" value="CD_CSD"/>
    <property type="match status" value="1"/>
</dbReference>
<comment type="subunit">
    <text evidence="1">Component of the NuA4 histone acetyltransferase complex.</text>
</comment>
<dbReference type="AlphaFoldDB" id="A0A166LHF2"/>
<evidence type="ECO:0000259" key="3">
    <source>
        <dbReference type="SMART" id="SM00298"/>
    </source>
</evidence>
<protein>
    <submittedName>
        <fullName evidence="4">DUF3435 domain protein</fullName>
    </submittedName>
</protein>
<comment type="caution">
    <text evidence="4">The sequence shown here is derived from an EMBL/GenBank/DDBJ whole genome shotgun (WGS) entry which is preliminary data.</text>
</comment>
<proteinExistence type="predicted"/>
<dbReference type="SMART" id="SM00298">
    <property type="entry name" value="CHROMO"/>
    <property type="match status" value="2"/>
</dbReference>
<feature type="region of interest" description="Disordered" evidence="2">
    <location>
        <begin position="16"/>
        <end position="39"/>
    </location>
</feature>
<dbReference type="InterPro" id="IPR016197">
    <property type="entry name" value="Chromo-like_dom_sf"/>
</dbReference>
<feature type="compositionally biased region" description="Polar residues" evidence="2">
    <location>
        <begin position="18"/>
        <end position="36"/>
    </location>
</feature>
<keyword evidence="5" id="KW-1185">Reference proteome</keyword>
<dbReference type="Gene3D" id="2.40.50.40">
    <property type="match status" value="1"/>
</dbReference>
<feature type="domain" description="Chromo" evidence="3">
    <location>
        <begin position="143"/>
        <end position="195"/>
    </location>
</feature>
<evidence type="ECO:0000313" key="5">
    <source>
        <dbReference type="Proteomes" id="UP000076552"/>
    </source>
</evidence>
<dbReference type="Proteomes" id="UP000076552">
    <property type="component" value="Unassembled WGS sequence"/>
</dbReference>
<evidence type="ECO:0000256" key="1">
    <source>
        <dbReference type="ARBA" id="ARBA00011353"/>
    </source>
</evidence>
<feature type="region of interest" description="Disordered" evidence="2">
    <location>
        <begin position="175"/>
        <end position="200"/>
    </location>
</feature>
<organism evidence="4 5">
    <name type="scientific">Colletotrichum tofieldiae</name>
    <dbReference type="NCBI Taxonomy" id="708197"/>
    <lineage>
        <taxon>Eukaryota</taxon>
        <taxon>Fungi</taxon>
        <taxon>Dikarya</taxon>
        <taxon>Ascomycota</taxon>
        <taxon>Pezizomycotina</taxon>
        <taxon>Sordariomycetes</taxon>
        <taxon>Hypocreomycetidae</taxon>
        <taxon>Glomerellales</taxon>
        <taxon>Glomerellaceae</taxon>
        <taxon>Colletotrichum</taxon>
        <taxon>Colletotrichum spaethianum species complex</taxon>
    </lineage>
</organism>
<name>A0A166LHF2_9PEZI</name>
<dbReference type="GO" id="GO:0006338">
    <property type="term" value="P:chromatin remodeling"/>
    <property type="evidence" value="ECO:0007669"/>
    <property type="project" value="UniProtKB-ARBA"/>
</dbReference>
<feature type="domain" description="Chromo" evidence="3">
    <location>
        <begin position="96"/>
        <end position="142"/>
    </location>
</feature>
<sequence>MQPRKVRIILRTDGPRTKASTTNACTPMSEKTSDPTNCPDLTRKAQDEFSASVYLHRPEDSKHRLFLASSAREASPTILETCGPGASSGGPREEETFAVDCILGRWHKNLFFLQWLDGTYGWEPRENILDDNLIKDFEEHYDGFKLGIDVLGARKRNGKTEFRLHWTGRPSSEDTWVGENEMSPSLVSSHKPMGKRRTKKRKVRWTL</sequence>
<dbReference type="EMBL" id="LFIV01000348">
    <property type="protein sequence ID" value="KZL63522.1"/>
    <property type="molecule type" value="Genomic_DNA"/>
</dbReference>